<accession>A0A7E5WZ23</accession>
<dbReference type="GO" id="GO:0004252">
    <property type="term" value="F:serine-type endopeptidase activity"/>
    <property type="evidence" value="ECO:0007669"/>
    <property type="project" value="InterPro"/>
</dbReference>
<evidence type="ECO:0000256" key="2">
    <source>
        <dbReference type="RuleBase" id="RU363034"/>
    </source>
</evidence>
<keyword evidence="1" id="KW-1015">Disulfide bond</keyword>
<dbReference type="PROSITE" id="PS00135">
    <property type="entry name" value="TRYPSIN_SER"/>
    <property type="match status" value="1"/>
</dbReference>
<dbReference type="GeneID" id="113507473"/>
<dbReference type="InterPro" id="IPR009003">
    <property type="entry name" value="Peptidase_S1_PA"/>
</dbReference>
<keyword evidence="2" id="KW-0378">Hydrolase</keyword>
<dbReference type="InParanoid" id="A0A7E5WZ23"/>
<evidence type="ECO:0000313" key="5">
    <source>
        <dbReference type="Proteomes" id="UP000322000"/>
    </source>
</evidence>
<dbReference type="InterPro" id="IPR043504">
    <property type="entry name" value="Peptidase_S1_PA_chymotrypsin"/>
</dbReference>
<dbReference type="CDD" id="cd00190">
    <property type="entry name" value="Tryp_SPc"/>
    <property type="match status" value="1"/>
</dbReference>
<dbReference type="Pfam" id="PF00089">
    <property type="entry name" value="Trypsin"/>
    <property type="match status" value="1"/>
</dbReference>
<dbReference type="Proteomes" id="UP000322000">
    <property type="component" value="Unplaced"/>
</dbReference>
<evidence type="ECO:0000256" key="1">
    <source>
        <dbReference type="ARBA" id="ARBA00023157"/>
    </source>
</evidence>
<dbReference type="Gene3D" id="2.40.10.10">
    <property type="entry name" value="Trypsin-like serine proteases"/>
    <property type="match status" value="2"/>
</dbReference>
<evidence type="ECO:0000259" key="4">
    <source>
        <dbReference type="PROSITE" id="PS50240"/>
    </source>
</evidence>
<dbReference type="PRINTS" id="PR00722">
    <property type="entry name" value="CHYMOTRYPSIN"/>
</dbReference>
<dbReference type="OrthoDB" id="5565075at2759"/>
<feature type="chain" id="PRO_5028937528" evidence="3">
    <location>
        <begin position="24"/>
        <end position="292"/>
    </location>
</feature>
<name>A0A7E5WZ23_TRINI</name>
<dbReference type="KEGG" id="tnl:113507473"/>
<gene>
    <name evidence="6" type="primary">LOC113507473</name>
</gene>
<dbReference type="PANTHER" id="PTHR24252">
    <property type="entry name" value="ACROSIN-RELATED"/>
    <property type="match status" value="1"/>
</dbReference>
<evidence type="ECO:0000256" key="3">
    <source>
        <dbReference type="SAM" id="SignalP"/>
    </source>
</evidence>
<dbReference type="FunCoup" id="A0A7E5WZ23">
    <property type="interactions" value="94"/>
</dbReference>
<dbReference type="PANTHER" id="PTHR24252:SF7">
    <property type="entry name" value="HYALIN"/>
    <property type="match status" value="1"/>
</dbReference>
<dbReference type="PROSITE" id="PS50240">
    <property type="entry name" value="TRYPSIN_DOM"/>
    <property type="match status" value="1"/>
</dbReference>
<dbReference type="InterPro" id="IPR018114">
    <property type="entry name" value="TRYPSIN_HIS"/>
</dbReference>
<sequence length="292" mass="30167">MKSANMRGLVSVLVLACAAAALGEEPVLRYYHESAGIAEAARIQQLERAMDFDGSRIVGGTATAVGTYPFLVGLVITLSNGGTSVCGSSMLSNTRALTAAHCWFDGRNQARQFTLVFGSARLFSGGTRVATSRVQMHGNYNPNTLSNDVAMILFGHVSYTNVIQAVALPTGSLQSSNFAGQWARAAGYGKTSDAAGISQSQFQSHVSLQVITNAVCAQSFGSIVIASTLCTSGAGAVGTCSGDSGGPLSVSSGNQRVLIGVTSFGSARGCQIGLPSGFARVTSYLSWIQSRL</sequence>
<keyword evidence="2" id="KW-0720">Serine protease</keyword>
<keyword evidence="3" id="KW-0732">Signal</keyword>
<protein>
    <submittedName>
        <fullName evidence="6">Collagenase-like</fullName>
    </submittedName>
</protein>
<dbReference type="RefSeq" id="XP_026746125.1">
    <property type="nucleotide sequence ID" value="XM_026890324.1"/>
</dbReference>
<keyword evidence="2" id="KW-0645">Protease</keyword>
<dbReference type="InterPro" id="IPR001314">
    <property type="entry name" value="Peptidase_S1A"/>
</dbReference>
<feature type="domain" description="Peptidase S1" evidence="4">
    <location>
        <begin position="57"/>
        <end position="292"/>
    </location>
</feature>
<dbReference type="InterPro" id="IPR033116">
    <property type="entry name" value="TRYPSIN_SER"/>
</dbReference>
<keyword evidence="5" id="KW-1185">Reference proteome</keyword>
<feature type="signal peptide" evidence="3">
    <location>
        <begin position="1"/>
        <end position="23"/>
    </location>
</feature>
<dbReference type="SUPFAM" id="SSF50494">
    <property type="entry name" value="Trypsin-like serine proteases"/>
    <property type="match status" value="1"/>
</dbReference>
<dbReference type="PROSITE" id="PS00134">
    <property type="entry name" value="TRYPSIN_HIS"/>
    <property type="match status" value="1"/>
</dbReference>
<dbReference type="GO" id="GO:0006508">
    <property type="term" value="P:proteolysis"/>
    <property type="evidence" value="ECO:0007669"/>
    <property type="project" value="UniProtKB-KW"/>
</dbReference>
<organism evidence="5 6">
    <name type="scientific">Trichoplusia ni</name>
    <name type="common">Cabbage looper</name>
    <dbReference type="NCBI Taxonomy" id="7111"/>
    <lineage>
        <taxon>Eukaryota</taxon>
        <taxon>Metazoa</taxon>
        <taxon>Ecdysozoa</taxon>
        <taxon>Arthropoda</taxon>
        <taxon>Hexapoda</taxon>
        <taxon>Insecta</taxon>
        <taxon>Pterygota</taxon>
        <taxon>Neoptera</taxon>
        <taxon>Endopterygota</taxon>
        <taxon>Lepidoptera</taxon>
        <taxon>Glossata</taxon>
        <taxon>Ditrysia</taxon>
        <taxon>Noctuoidea</taxon>
        <taxon>Noctuidae</taxon>
        <taxon>Plusiinae</taxon>
        <taxon>Trichoplusia</taxon>
    </lineage>
</organism>
<evidence type="ECO:0000313" key="6">
    <source>
        <dbReference type="RefSeq" id="XP_026746125.1"/>
    </source>
</evidence>
<reference evidence="6" key="1">
    <citation type="submission" date="2025-08" db="UniProtKB">
        <authorList>
            <consortium name="RefSeq"/>
        </authorList>
    </citation>
    <scope>IDENTIFICATION</scope>
</reference>
<dbReference type="SMART" id="SM00020">
    <property type="entry name" value="Tryp_SPc"/>
    <property type="match status" value="1"/>
</dbReference>
<proteinExistence type="predicted"/>
<dbReference type="AlphaFoldDB" id="A0A7E5WZ23"/>
<dbReference type="InterPro" id="IPR001254">
    <property type="entry name" value="Trypsin_dom"/>
</dbReference>